<dbReference type="EMBL" id="QRBB01000002">
    <property type="protein sequence ID" value="RDS75961.1"/>
    <property type="molecule type" value="Genomic_DNA"/>
</dbReference>
<dbReference type="OrthoDB" id="7596830at2"/>
<reference evidence="1 2" key="1">
    <citation type="submission" date="2018-07" db="EMBL/GenBank/DDBJ databases">
        <title>Erythrobacter nanhaiensis sp. nov., a novel member of the genus Erythrobacter isolated from the South China Sea.</title>
        <authorList>
            <person name="Chen X."/>
            <person name="Liu J."/>
        </authorList>
    </citation>
    <scope>NUCLEOTIDE SEQUENCE [LARGE SCALE GENOMIC DNA]</scope>
    <source>
        <strain evidence="1 2">S-5</strain>
    </source>
</reference>
<gene>
    <name evidence="1" type="ORF">DL238_14920</name>
</gene>
<protein>
    <recommendedName>
        <fullName evidence="3">DUF3168 domain-containing protein</fullName>
    </recommendedName>
</protein>
<dbReference type="AlphaFoldDB" id="A0A395LH62"/>
<dbReference type="RefSeq" id="WP_115493227.1">
    <property type="nucleotide sequence ID" value="NZ_JACHWW010000002.1"/>
</dbReference>
<comment type="caution">
    <text evidence="1">The sequence shown here is derived from an EMBL/GenBank/DDBJ whole genome shotgun (WGS) entry which is preliminary data.</text>
</comment>
<evidence type="ECO:0000313" key="1">
    <source>
        <dbReference type="EMBL" id="RDS75961.1"/>
    </source>
</evidence>
<keyword evidence="2" id="KW-1185">Reference proteome</keyword>
<dbReference type="Proteomes" id="UP000254101">
    <property type="component" value="Unassembled WGS sequence"/>
</dbReference>
<name>A0A395LH62_9SPHN</name>
<accession>A0A395LH62</accession>
<organism evidence="1 2">
    <name type="scientific">Alteriqipengyuania lutimaris</name>
    <dbReference type="NCBI Taxonomy" id="1538146"/>
    <lineage>
        <taxon>Bacteria</taxon>
        <taxon>Pseudomonadati</taxon>
        <taxon>Pseudomonadota</taxon>
        <taxon>Alphaproteobacteria</taxon>
        <taxon>Sphingomonadales</taxon>
        <taxon>Erythrobacteraceae</taxon>
        <taxon>Alteriqipengyuania</taxon>
    </lineage>
</organism>
<evidence type="ECO:0000313" key="2">
    <source>
        <dbReference type="Proteomes" id="UP000254101"/>
    </source>
</evidence>
<sequence>MPGVIDFALRRRLREAQAIADLTGRVGGKPAIDLDERKSNDRSAFSSVVITLIAPGRNYDQDGVSSTRQALFRFEIFSLSADPGILLKEALATELQTKPAAEIEGVRFAAGYVFGDRPGGVDNIGELRVYRRILDMDITATI</sequence>
<evidence type="ECO:0008006" key="3">
    <source>
        <dbReference type="Google" id="ProtNLM"/>
    </source>
</evidence>
<proteinExistence type="predicted"/>